<dbReference type="STRING" id="329885.A0A4U0VIV4"/>
<dbReference type="Proteomes" id="UP000310066">
    <property type="component" value="Unassembled WGS sequence"/>
</dbReference>
<evidence type="ECO:0000313" key="3">
    <source>
        <dbReference type="Proteomes" id="UP000310066"/>
    </source>
</evidence>
<protein>
    <recommendedName>
        <fullName evidence="1">Cytochrome b5 heme-binding domain-containing protein</fullName>
    </recommendedName>
</protein>
<reference evidence="2 3" key="1">
    <citation type="submission" date="2017-03" db="EMBL/GenBank/DDBJ databases">
        <title>Genomes of endolithic fungi from Antarctica.</title>
        <authorList>
            <person name="Coleine C."/>
            <person name="Masonjones S."/>
            <person name="Stajich J.E."/>
        </authorList>
    </citation>
    <scope>NUCLEOTIDE SEQUENCE [LARGE SCALE GENOMIC DNA]</scope>
    <source>
        <strain evidence="2 3">CCFEE 5311</strain>
    </source>
</reference>
<dbReference type="InterPro" id="IPR036400">
    <property type="entry name" value="Cyt_B5-like_heme/steroid_sf"/>
</dbReference>
<comment type="caution">
    <text evidence="2">The sequence shown here is derived from an EMBL/GenBank/DDBJ whole genome shotgun (WGS) entry which is preliminary data.</text>
</comment>
<name>A0A4U0VIV4_9PEZI</name>
<proteinExistence type="predicted"/>
<dbReference type="SUPFAM" id="SSF55856">
    <property type="entry name" value="Cytochrome b5-like heme/steroid binding domain"/>
    <property type="match status" value="1"/>
</dbReference>
<dbReference type="EMBL" id="NAJP01000002">
    <property type="protein sequence ID" value="TKA49231.1"/>
    <property type="molecule type" value="Genomic_DNA"/>
</dbReference>
<dbReference type="InterPro" id="IPR001199">
    <property type="entry name" value="Cyt_B5-like_heme/steroid-bd"/>
</dbReference>
<evidence type="ECO:0000313" key="2">
    <source>
        <dbReference type="EMBL" id="TKA49231.1"/>
    </source>
</evidence>
<dbReference type="SMART" id="SM01117">
    <property type="entry name" value="Cyt-b5"/>
    <property type="match status" value="1"/>
</dbReference>
<dbReference type="PROSITE" id="PS50255">
    <property type="entry name" value="CYTOCHROME_B5_2"/>
    <property type="match status" value="1"/>
</dbReference>
<sequence length="175" mass="19455">MGRLRVSAFRSCHDGSRGEKPITIFQQTKEGKSQRAQHVENVADIEAVAQHTEIHLEDAGYPILPKRTAVHDLPFIPSIEVAQRDGRGGNRLWIVVDTIILDATEYQEKHPGGRQIISGFAGRDCSWQWWSFHTGSIWHSVAAGLRVGRTEGVSNPFERPPAIVGLRAHGFQDGD</sequence>
<accession>A0A4U0VIV4</accession>
<gene>
    <name evidence="2" type="ORF">B0A54_01308</name>
</gene>
<feature type="domain" description="Cytochrome b5 heme-binding" evidence="1">
    <location>
        <begin position="73"/>
        <end position="151"/>
    </location>
</feature>
<evidence type="ECO:0000259" key="1">
    <source>
        <dbReference type="PROSITE" id="PS50255"/>
    </source>
</evidence>
<organism evidence="2 3">
    <name type="scientific">Friedmanniomyces endolithicus</name>
    <dbReference type="NCBI Taxonomy" id="329885"/>
    <lineage>
        <taxon>Eukaryota</taxon>
        <taxon>Fungi</taxon>
        <taxon>Dikarya</taxon>
        <taxon>Ascomycota</taxon>
        <taxon>Pezizomycotina</taxon>
        <taxon>Dothideomycetes</taxon>
        <taxon>Dothideomycetidae</taxon>
        <taxon>Mycosphaerellales</taxon>
        <taxon>Teratosphaeriaceae</taxon>
        <taxon>Friedmanniomyces</taxon>
    </lineage>
</organism>
<dbReference type="Pfam" id="PF00173">
    <property type="entry name" value="Cyt-b5"/>
    <property type="match status" value="1"/>
</dbReference>
<dbReference type="OrthoDB" id="260519at2759"/>
<dbReference type="Gene3D" id="3.10.120.10">
    <property type="entry name" value="Cytochrome b5-like heme/steroid binding domain"/>
    <property type="match status" value="1"/>
</dbReference>
<dbReference type="AlphaFoldDB" id="A0A4U0VIV4"/>